<evidence type="ECO:0000256" key="2">
    <source>
        <dbReference type="ARBA" id="ARBA00022692"/>
    </source>
</evidence>
<keyword evidence="2 5" id="KW-0812">Transmembrane</keyword>
<reference evidence="8 9" key="1">
    <citation type="submission" date="2016-06" db="EMBL/GenBank/DDBJ databases">
        <authorList>
            <person name="Kjaerup R.B."/>
            <person name="Dalgaard T.S."/>
            <person name="Juul-Madsen H.R."/>
        </authorList>
    </citation>
    <scope>NUCLEOTIDE SEQUENCE [LARGE SCALE GENOMIC DNA]</scope>
    <source>
        <strain evidence="8">2</strain>
    </source>
</reference>
<dbReference type="EMBL" id="FLQY01000066">
    <property type="protein sequence ID" value="SBT05583.1"/>
    <property type="molecule type" value="Genomic_DNA"/>
</dbReference>
<evidence type="ECO:0000313" key="8">
    <source>
        <dbReference type="EMBL" id="SBT05583.1"/>
    </source>
</evidence>
<dbReference type="RefSeq" id="WP_222102101.1">
    <property type="nucleotide sequence ID" value="NZ_FLQY01000066.1"/>
</dbReference>
<dbReference type="NCBIfam" id="TIGR03097">
    <property type="entry name" value="PEP_O_lig_1"/>
    <property type="match status" value="1"/>
</dbReference>
<dbReference type="Pfam" id="PF19358">
    <property type="entry name" value="DUF5935"/>
    <property type="match status" value="1"/>
</dbReference>
<keyword evidence="3 5" id="KW-1133">Transmembrane helix</keyword>
<keyword evidence="4 5" id="KW-0472">Membrane</keyword>
<dbReference type="InterPro" id="IPR017528">
    <property type="entry name" value="CHP03097O-antigen_lig-rel"/>
</dbReference>
<evidence type="ECO:0000256" key="5">
    <source>
        <dbReference type="SAM" id="Phobius"/>
    </source>
</evidence>
<dbReference type="AlphaFoldDB" id="A0A1A8XNQ2"/>
<feature type="transmembrane region" description="Helical" evidence="5">
    <location>
        <begin position="319"/>
        <end position="343"/>
    </location>
</feature>
<comment type="subcellular location">
    <subcellularLocation>
        <location evidence="1">Membrane</location>
        <topology evidence="1">Multi-pass membrane protein</topology>
    </subcellularLocation>
</comment>
<proteinExistence type="predicted"/>
<feature type="transmembrane region" description="Helical" evidence="5">
    <location>
        <begin position="128"/>
        <end position="150"/>
    </location>
</feature>
<feature type="transmembrane region" description="Helical" evidence="5">
    <location>
        <begin position="76"/>
        <end position="96"/>
    </location>
</feature>
<dbReference type="Proteomes" id="UP000199600">
    <property type="component" value="Unassembled WGS sequence"/>
</dbReference>
<dbReference type="Pfam" id="PF04932">
    <property type="entry name" value="Wzy_C"/>
    <property type="match status" value="1"/>
</dbReference>
<evidence type="ECO:0000259" key="6">
    <source>
        <dbReference type="Pfam" id="PF04932"/>
    </source>
</evidence>
<organism evidence="8 9">
    <name type="scientific">Candidatus Propionivibrio aalborgensis</name>
    <dbReference type="NCBI Taxonomy" id="1860101"/>
    <lineage>
        <taxon>Bacteria</taxon>
        <taxon>Pseudomonadati</taxon>
        <taxon>Pseudomonadota</taxon>
        <taxon>Betaproteobacteria</taxon>
        <taxon>Rhodocyclales</taxon>
        <taxon>Rhodocyclaceae</taxon>
        <taxon>Propionivibrio</taxon>
    </lineage>
</organism>
<feature type="domain" description="O-antigen ligase-related" evidence="6">
    <location>
        <begin position="200"/>
        <end position="336"/>
    </location>
</feature>
<evidence type="ECO:0000313" key="9">
    <source>
        <dbReference type="Proteomes" id="UP000199600"/>
    </source>
</evidence>
<evidence type="ECO:0008006" key="10">
    <source>
        <dbReference type="Google" id="ProtNLM"/>
    </source>
</evidence>
<dbReference type="PANTHER" id="PTHR37422:SF13">
    <property type="entry name" value="LIPOPOLYSACCHARIDE BIOSYNTHESIS PROTEIN PA4999-RELATED"/>
    <property type="match status" value="1"/>
</dbReference>
<feature type="transmembrane region" description="Helical" evidence="5">
    <location>
        <begin position="162"/>
        <end position="184"/>
    </location>
</feature>
<feature type="transmembrane region" description="Helical" evidence="5">
    <location>
        <begin position="235"/>
        <end position="252"/>
    </location>
</feature>
<gene>
    <name evidence="8" type="ORF">PROAA_1580013</name>
</gene>
<feature type="transmembrane region" description="Helical" evidence="5">
    <location>
        <begin position="278"/>
        <end position="299"/>
    </location>
</feature>
<evidence type="ECO:0000256" key="1">
    <source>
        <dbReference type="ARBA" id="ARBA00004141"/>
    </source>
</evidence>
<sequence>MRDLLVVGIVLIGSLYALRQPWVGVMLWTWLSLMNPHSLAYGFAQTFPVAAIAAIATMIGLLATKEKQSPFSESPAIWLLLFVTWICFTYPFSYNVDGSTEMLSKVLKIDLMILVSLMLLRTRRHIEIFVGVVVFSLGFFGVKGGLFTLLQGGAHRVWGPGGFIGGNNELALALIVVIPLMRYLQLQATRRWAQHGLSVAMLLTAAAALGSQSRGALVAIAAMAFYLWLKSPKKVASGIVMLAVGMALLAFMPDQWSDRMSTINTYQEDSSAMGRINAWWAAFNVATHMIAGAGFEMYNPYIFALYAPVPNDVHAAHSIYFQVLGEHGFIGLFLFMGMWWSVWRTGNWLIRNGGKEPETLWCKHLGAMCQVALVGYAVGGAFLSLAYFDLPYNILVIVILAKRWILNLRSQNQDKIESMSRENSVVATGNPSSAKLSTI</sequence>
<dbReference type="InterPro" id="IPR007016">
    <property type="entry name" value="O-antigen_ligase-rel_domated"/>
</dbReference>
<dbReference type="PANTHER" id="PTHR37422">
    <property type="entry name" value="TEICHURONIC ACID BIOSYNTHESIS PROTEIN TUAE"/>
    <property type="match status" value="1"/>
</dbReference>
<evidence type="ECO:0000259" key="7">
    <source>
        <dbReference type="Pfam" id="PF19358"/>
    </source>
</evidence>
<protein>
    <recommendedName>
        <fullName evidence="10">O-glycosylation ligase, exosortase A system-associated</fullName>
    </recommendedName>
</protein>
<feature type="domain" description="DUF5935" evidence="7">
    <location>
        <begin position="1"/>
        <end position="185"/>
    </location>
</feature>
<dbReference type="InterPro" id="IPR051533">
    <property type="entry name" value="WaaL-like"/>
</dbReference>
<keyword evidence="9" id="KW-1185">Reference proteome</keyword>
<feature type="transmembrane region" description="Helical" evidence="5">
    <location>
        <begin position="43"/>
        <end position="64"/>
    </location>
</feature>
<dbReference type="InterPro" id="IPR045979">
    <property type="entry name" value="DUF5935"/>
</dbReference>
<name>A0A1A8XNQ2_9RHOO</name>
<accession>A0A1A8XNQ2</accession>
<feature type="transmembrane region" description="Helical" evidence="5">
    <location>
        <begin position="196"/>
        <end position="229"/>
    </location>
</feature>
<evidence type="ECO:0000256" key="3">
    <source>
        <dbReference type="ARBA" id="ARBA00022989"/>
    </source>
</evidence>
<evidence type="ECO:0000256" key="4">
    <source>
        <dbReference type="ARBA" id="ARBA00023136"/>
    </source>
</evidence>
<dbReference type="GO" id="GO:0016020">
    <property type="term" value="C:membrane"/>
    <property type="evidence" value="ECO:0007669"/>
    <property type="project" value="UniProtKB-SubCell"/>
</dbReference>